<dbReference type="EMBL" id="AP019868">
    <property type="protein sequence ID" value="BBN04848.1"/>
    <property type="molecule type" value="Genomic_DNA"/>
</dbReference>
<reference evidence="3" key="1">
    <citation type="journal article" date="2020" name="Curr. Biol.">
        <title>Chromatin organization in early land plants reveals an ancestral association between H3K27me3, transposons, and constitutive heterochromatin.</title>
        <authorList>
            <person name="Montgomery S.A."/>
            <person name="Tanizawa Y."/>
            <person name="Galik B."/>
            <person name="Wang N."/>
            <person name="Ito T."/>
            <person name="Mochizuki T."/>
            <person name="Akimcheva S."/>
            <person name="Bowman J.L."/>
            <person name="Cognat V."/>
            <person name="Marechal-Drouard L."/>
            <person name="Ekker H."/>
            <person name="Hong S.F."/>
            <person name="Kohchi T."/>
            <person name="Lin S.S."/>
            <person name="Liu L.D."/>
            <person name="Nakamura Y."/>
            <person name="Valeeva L.R."/>
            <person name="Shakirov E.V."/>
            <person name="Shippen D.E."/>
            <person name="Wei W.L."/>
            <person name="Yagura M."/>
            <person name="Yamaoka S."/>
            <person name="Yamato K.T."/>
            <person name="Liu C."/>
            <person name="Berger F."/>
        </authorList>
    </citation>
    <scope>NUCLEOTIDE SEQUENCE [LARGE SCALE GENOMIC DNA]</scope>
    <source>
        <strain evidence="3">Tak-1</strain>
    </source>
</reference>
<proteinExistence type="predicted"/>
<name>A0AAF6AYL4_MARPO</name>
<evidence type="ECO:0000256" key="1">
    <source>
        <dbReference type="SAM" id="MobiDB-lite"/>
    </source>
</evidence>
<accession>A0AAF6AYL4</accession>
<evidence type="ECO:0000313" key="3">
    <source>
        <dbReference type="Proteomes" id="UP001162541"/>
    </source>
</evidence>
<gene>
    <name evidence="2" type="ORF">Mp_3g08160</name>
</gene>
<organism evidence="2 3">
    <name type="scientific">Marchantia polymorpha subsp. ruderalis</name>
    <dbReference type="NCBI Taxonomy" id="1480154"/>
    <lineage>
        <taxon>Eukaryota</taxon>
        <taxon>Viridiplantae</taxon>
        <taxon>Streptophyta</taxon>
        <taxon>Embryophyta</taxon>
        <taxon>Marchantiophyta</taxon>
        <taxon>Marchantiopsida</taxon>
        <taxon>Marchantiidae</taxon>
        <taxon>Marchantiales</taxon>
        <taxon>Marchantiaceae</taxon>
        <taxon>Marchantia</taxon>
    </lineage>
</organism>
<dbReference type="Proteomes" id="UP001162541">
    <property type="component" value="Chromosome 3"/>
</dbReference>
<feature type="region of interest" description="Disordered" evidence="1">
    <location>
        <begin position="201"/>
        <end position="246"/>
    </location>
</feature>
<dbReference type="AlphaFoldDB" id="A0AAF6AYL4"/>
<evidence type="ECO:0000313" key="2">
    <source>
        <dbReference type="EMBL" id="BBN04848.1"/>
    </source>
</evidence>
<sequence length="246" mass="27042">MIEPQQVAGPRARINTVLDSPPSPSREREADAYHESMSRVCVREGSTCQRVWGPGWGVRRSGGLLPRRYVCRRVWLKGARARGQLPAAAQCCNGLARPHVKPICKSGPRPISAQRTLGLYASWTQRYPLRQCCSRSIHSAVGPSAQRIIVRRLPSSVQGTGAIGPSEADVVGFFTGTSAMQVTFGRWFDREGISARFRFSGHAPSRRPASSDDRVEAITTSARVQSRRESRGCGWSASDDTSLLRH</sequence>
<protein>
    <submittedName>
        <fullName evidence="2">Uncharacterized protein</fullName>
    </submittedName>
</protein>
<feature type="region of interest" description="Disordered" evidence="1">
    <location>
        <begin position="1"/>
        <end position="31"/>
    </location>
</feature>